<protein>
    <recommendedName>
        <fullName evidence="5">Molecular chaperone</fullName>
    </recommendedName>
</protein>
<organism evidence="3 4">
    <name type="scientific">Pseudoluteimonas lycopersici</name>
    <dbReference type="NCBI Taxonomy" id="1324796"/>
    <lineage>
        <taxon>Bacteria</taxon>
        <taxon>Pseudomonadati</taxon>
        <taxon>Pseudomonadota</taxon>
        <taxon>Gammaproteobacteria</taxon>
        <taxon>Lysobacterales</taxon>
        <taxon>Lysobacteraceae</taxon>
        <taxon>Pseudoluteimonas</taxon>
    </lineage>
</organism>
<evidence type="ECO:0000256" key="1">
    <source>
        <dbReference type="SAM" id="MobiDB-lite"/>
    </source>
</evidence>
<dbReference type="Proteomes" id="UP000315891">
    <property type="component" value="Chromosome"/>
</dbReference>
<proteinExistence type="predicted"/>
<feature type="region of interest" description="Disordered" evidence="1">
    <location>
        <begin position="210"/>
        <end position="239"/>
    </location>
</feature>
<keyword evidence="2" id="KW-0732">Signal</keyword>
<evidence type="ECO:0000313" key="4">
    <source>
        <dbReference type="Proteomes" id="UP000315891"/>
    </source>
</evidence>
<dbReference type="AlphaFoldDB" id="A0A516V3Z4"/>
<sequence length="265" mass="28115">MTTRNTIRFLLAACVLSASAVSAQGFSAVVSPPRFEDSAKPGTTYRNVVEIDNVSAESAHFTVKTADWTLLPDGGVQFSDALAADSCRPWVGIEAADITLGANGKRRYRFEVAIPAAAPRRECRFALMIEGDPEPVKSGIAIPVSGRIAVIVYLSIGDAAPRLEITGQRVAKVDGQDVPVLQVRNDGDAHGRLQGFVDGTDAGGKRYAFAPSTSPIMPGETRDIPLQPQPDDPKSPPPVLAFPVKLQGRLDSGAQRIDIAATVAR</sequence>
<gene>
    <name evidence="3" type="ORF">FNZ56_04965</name>
</gene>
<reference evidence="3 4" key="1">
    <citation type="submission" date="2019-07" db="EMBL/GenBank/DDBJ databases">
        <title>Lysobacter weifangensis sp. nov., isolated from bensulfuron-methyl contaminated farmland soil.</title>
        <authorList>
            <person name="Zhao H."/>
        </authorList>
    </citation>
    <scope>NUCLEOTIDE SEQUENCE [LARGE SCALE GENOMIC DNA]</scope>
    <source>
        <strain evidence="3 4">CC-Bw-6</strain>
    </source>
</reference>
<feature type="compositionally biased region" description="Pro residues" evidence="1">
    <location>
        <begin position="227"/>
        <end position="239"/>
    </location>
</feature>
<name>A0A516V3Z4_9GAMM</name>
<dbReference type="RefSeq" id="WP_143878775.1">
    <property type="nucleotide sequence ID" value="NZ_BAABLZ010000001.1"/>
</dbReference>
<accession>A0A516V3Z4</accession>
<feature type="signal peptide" evidence="2">
    <location>
        <begin position="1"/>
        <end position="23"/>
    </location>
</feature>
<dbReference type="EMBL" id="CP041742">
    <property type="protein sequence ID" value="QDQ73262.1"/>
    <property type="molecule type" value="Genomic_DNA"/>
</dbReference>
<feature type="chain" id="PRO_5022043967" description="Molecular chaperone" evidence="2">
    <location>
        <begin position="24"/>
        <end position="265"/>
    </location>
</feature>
<evidence type="ECO:0000256" key="2">
    <source>
        <dbReference type="SAM" id="SignalP"/>
    </source>
</evidence>
<evidence type="ECO:0000313" key="3">
    <source>
        <dbReference type="EMBL" id="QDQ73262.1"/>
    </source>
</evidence>
<keyword evidence="4" id="KW-1185">Reference proteome</keyword>
<evidence type="ECO:0008006" key="5">
    <source>
        <dbReference type="Google" id="ProtNLM"/>
    </source>
</evidence>
<dbReference type="OrthoDB" id="8843687at2"/>